<comment type="subcellular location">
    <subcellularLocation>
        <location evidence="2">Endomembrane system</location>
    </subcellularLocation>
    <subcellularLocation>
        <location evidence="1 17">Membrane</location>
        <topology evidence="1 17">Multi-pass membrane protein</topology>
    </subcellularLocation>
</comment>
<feature type="domain" description="P-type ATPase N-terminal" evidence="20">
    <location>
        <begin position="206"/>
        <end position="263"/>
    </location>
</feature>
<evidence type="ECO:0000256" key="15">
    <source>
        <dbReference type="PIRSR" id="PIRSR606539-2"/>
    </source>
</evidence>
<evidence type="ECO:0000256" key="1">
    <source>
        <dbReference type="ARBA" id="ARBA00004141"/>
    </source>
</evidence>
<comment type="catalytic activity">
    <reaction evidence="13">
        <text>a 1,2-diacyl-sn-glycero-3-phosphoethanolamine(out) + ATP + H2O = a 1,2-diacyl-sn-glycero-3-phosphoethanolamine(in) + ADP + phosphate + H(+)</text>
        <dbReference type="Rhea" id="RHEA:66132"/>
        <dbReference type="ChEBI" id="CHEBI:15377"/>
        <dbReference type="ChEBI" id="CHEBI:15378"/>
        <dbReference type="ChEBI" id="CHEBI:30616"/>
        <dbReference type="ChEBI" id="CHEBI:43474"/>
        <dbReference type="ChEBI" id="CHEBI:64612"/>
        <dbReference type="ChEBI" id="CHEBI:456216"/>
    </reaction>
    <physiologicalReaction direction="left-to-right" evidence="13">
        <dbReference type="Rhea" id="RHEA:66133"/>
    </physiologicalReaction>
</comment>
<evidence type="ECO:0000256" key="7">
    <source>
        <dbReference type="ARBA" id="ARBA00022840"/>
    </source>
</evidence>
<evidence type="ECO:0000259" key="20">
    <source>
        <dbReference type="Pfam" id="PF16209"/>
    </source>
</evidence>
<dbReference type="PANTHER" id="PTHR24092">
    <property type="entry name" value="PROBABLE PHOSPHOLIPID-TRANSPORTING ATPASE"/>
    <property type="match status" value="1"/>
</dbReference>
<feature type="transmembrane region" description="Helical" evidence="17">
    <location>
        <begin position="1463"/>
        <end position="1486"/>
    </location>
</feature>
<evidence type="ECO:0000256" key="16">
    <source>
        <dbReference type="PIRSR" id="PIRSR606539-3"/>
    </source>
</evidence>
<dbReference type="EMBL" id="JOWA01000121">
    <property type="protein sequence ID" value="KEZ40451.1"/>
    <property type="molecule type" value="Genomic_DNA"/>
</dbReference>
<dbReference type="Pfam" id="PF00702">
    <property type="entry name" value="Hydrolase"/>
    <property type="match status" value="1"/>
</dbReference>
<feature type="binding site" evidence="15">
    <location>
        <position position="608"/>
    </location>
    <ligand>
        <name>ATP</name>
        <dbReference type="ChEBI" id="CHEBI:30616"/>
    </ligand>
</feature>
<feature type="binding site" evidence="16">
    <location>
        <position position="1220"/>
    </location>
    <ligand>
        <name>Mg(2+)</name>
        <dbReference type="ChEBI" id="CHEBI:18420"/>
    </ligand>
</feature>
<feature type="region of interest" description="Disordered" evidence="18">
    <location>
        <begin position="1"/>
        <end position="123"/>
    </location>
</feature>
<dbReference type="SUPFAM" id="SSF81653">
    <property type="entry name" value="Calcium ATPase, transduction domain A"/>
    <property type="match status" value="1"/>
</dbReference>
<feature type="compositionally biased region" description="Basic and acidic residues" evidence="18">
    <location>
        <begin position="1"/>
        <end position="15"/>
    </location>
</feature>
<dbReference type="InterPro" id="IPR018303">
    <property type="entry name" value="ATPase_P-typ_P_site"/>
</dbReference>
<feature type="binding site" evidence="15">
    <location>
        <position position="1102"/>
    </location>
    <ligand>
        <name>ATP</name>
        <dbReference type="ChEBI" id="CHEBI:30616"/>
    </ligand>
</feature>
<comment type="caution">
    <text evidence="22">The sequence shown here is derived from an EMBL/GenBank/DDBJ whole genome shotgun (WGS) entry which is preliminary data.</text>
</comment>
<dbReference type="GO" id="GO:0016887">
    <property type="term" value="F:ATP hydrolysis activity"/>
    <property type="evidence" value="ECO:0007669"/>
    <property type="project" value="InterPro"/>
</dbReference>
<dbReference type="InterPro" id="IPR032631">
    <property type="entry name" value="P-type_ATPase_N"/>
</dbReference>
<evidence type="ECO:0000256" key="12">
    <source>
        <dbReference type="ARBA" id="ARBA00034036"/>
    </source>
</evidence>
<feature type="compositionally biased region" description="Polar residues" evidence="18">
    <location>
        <begin position="909"/>
        <end position="920"/>
    </location>
</feature>
<dbReference type="Gene3D" id="2.70.150.10">
    <property type="entry name" value="Calcium-transporting ATPase, cytoplasmic transduction domain A"/>
    <property type="match status" value="1"/>
</dbReference>
<evidence type="ECO:0000259" key="19">
    <source>
        <dbReference type="Pfam" id="PF00122"/>
    </source>
</evidence>
<feature type="binding site" evidence="15">
    <location>
        <position position="1220"/>
    </location>
    <ligand>
        <name>ATP</name>
        <dbReference type="ChEBI" id="CHEBI:30616"/>
    </ligand>
</feature>
<organism evidence="22 23">
    <name type="scientific">Pseudallescheria apiosperma</name>
    <name type="common">Scedosporium apiospermum</name>
    <dbReference type="NCBI Taxonomy" id="563466"/>
    <lineage>
        <taxon>Eukaryota</taxon>
        <taxon>Fungi</taxon>
        <taxon>Dikarya</taxon>
        <taxon>Ascomycota</taxon>
        <taxon>Pezizomycotina</taxon>
        <taxon>Sordariomycetes</taxon>
        <taxon>Hypocreomycetidae</taxon>
        <taxon>Microascales</taxon>
        <taxon>Microascaceae</taxon>
        <taxon>Scedosporium</taxon>
    </lineage>
</organism>
<feature type="compositionally biased region" description="Basic residues" evidence="18">
    <location>
        <begin position="653"/>
        <end position="663"/>
    </location>
</feature>
<feature type="binding site" evidence="15">
    <location>
        <position position="1101"/>
    </location>
    <ligand>
        <name>ATP</name>
        <dbReference type="ChEBI" id="CHEBI:30616"/>
    </ligand>
</feature>
<protein>
    <recommendedName>
        <fullName evidence="17">Phospholipid-transporting ATPase</fullName>
        <ecNumber evidence="17">7.6.2.1</ecNumber>
    </recommendedName>
</protein>
<dbReference type="InterPro" id="IPR032630">
    <property type="entry name" value="P_typ_ATPase_c"/>
</dbReference>
<feature type="binding site" evidence="15">
    <location>
        <position position="609"/>
    </location>
    <ligand>
        <name>ATP</name>
        <dbReference type="ChEBI" id="CHEBI:30616"/>
    </ligand>
</feature>
<dbReference type="FunFam" id="3.40.50.1000:FF:000172">
    <property type="entry name" value="Phospholipid-transporting ATPase"/>
    <property type="match status" value="1"/>
</dbReference>
<dbReference type="GO" id="GO:0005524">
    <property type="term" value="F:ATP binding"/>
    <property type="evidence" value="ECO:0007669"/>
    <property type="project" value="UniProtKB-UniRule"/>
</dbReference>
<dbReference type="InterPro" id="IPR006539">
    <property type="entry name" value="P-type_ATPase_IV"/>
</dbReference>
<dbReference type="GO" id="GO:0006892">
    <property type="term" value="P:post-Golgi vesicle-mediated transport"/>
    <property type="evidence" value="ECO:0007669"/>
    <property type="project" value="TreeGrafter"/>
</dbReference>
<feature type="active site" description="4-aspartylphosphate intermediate" evidence="14">
    <location>
        <position position="607"/>
    </location>
</feature>
<feature type="binding site" evidence="15">
    <location>
        <position position="838"/>
    </location>
    <ligand>
        <name>ATP</name>
        <dbReference type="ChEBI" id="CHEBI:30616"/>
    </ligand>
</feature>
<dbReference type="Gene3D" id="3.40.1110.10">
    <property type="entry name" value="Calcium-transporting ATPase, cytoplasmic domain N"/>
    <property type="match status" value="2"/>
</dbReference>
<dbReference type="InterPro" id="IPR008250">
    <property type="entry name" value="ATPase_P-typ_transduc_dom_A_sf"/>
</dbReference>
<evidence type="ECO:0000256" key="5">
    <source>
        <dbReference type="ARBA" id="ARBA00022723"/>
    </source>
</evidence>
<dbReference type="NCBIfam" id="TIGR01652">
    <property type="entry name" value="ATPase-Plipid"/>
    <property type="match status" value="2"/>
</dbReference>
<comment type="similarity">
    <text evidence="3 17">Belongs to the cation transport ATPase (P-type) (TC 3.A.3) family. Type IV subfamily.</text>
</comment>
<keyword evidence="8 16" id="KW-0460">Magnesium</keyword>
<accession>A0A084FZD9</accession>
<dbReference type="InterPro" id="IPR023299">
    <property type="entry name" value="ATPase_P-typ_cyto_dom_N"/>
</dbReference>
<keyword evidence="6 15" id="KW-0547">Nucleotide-binding</keyword>
<comment type="cofactor">
    <cofactor evidence="16">
        <name>Mg(2+)</name>
        <dbReference type="ChEBI" id="CHEBI:18420"/>
    </cofactor>
</comment>
<dbReference type="Proteomes" id="UP000028545">
    <property type="component" value="Unassembled WGS sequence"/>
</dbReference>
<proteinExistence type="inferred from homology"/>
<dbReference type="SUPFAM" id="SSF81665">
    <property type="entry name" value="Calcium ATPase, transmembrane domain M"/>
    <property type="match status" value="1"/>
</dbReference>
<keyword evidence="23" id="KW-1185">Reference proteome</keyword>
<evidence type="ECO:0000256" key="13">
    <source>
        <dbReference type="ARBA" id="ARBA00049128"/>
    </source>
</evidence>
<feature type="transmembrane region" description="Helical" evidence="17">
    <location>
        <begin position="1356"/>
        <end position="1378"/>
    </location>
</feature>
<dbReference type="GO" id="GO:0005802">
    <property type="term" value="C:trans-Golgi network"/>
    <property type="evidence" value="ECO:0007669"/>
    <property type="project" value="TreeGrafter"/>
</dbReference>
<evidence type="ECO:0000256" key="10">
    <source>
        <dbReference type="ARBA" id="ARBA00022989"/>
    </source>
</evidence>
<dbReference type="Pfam" id="PF16209">
    <property type="entry name" value="PhoLip_ATPase_N"/>
    <property type="match status" value="1"/>
</dbReference>
<feature type="binding site" evidence="15">
    <location>
        <position position="607"/>
    </location>
    <ligand>
        <name>ATP</name>
        <dbReference type="ChEBI" id="CHEBI:30616"/>
    </ligand>
</feature>
<dbReference type="PROSITE" id="PS00154">
    <property type="entry name" value="ATPASE_E1_E2"/>
    <property type="match status" value="1"/>
</dbReference>
<feature type="compositionally biased region" description="Basic and acidic residues" evidence="18">
    <location>
        <begin position="1569"/>
        <end position="1605"/>
    </location>
</feature>
<dbReference type="KEGG" id="sapo:SAPIO_CDS8331"/>
<dbReference type="HOGENOM" id="CLU_000846_5_2_1"/>
<evidence type="ECO:0000256" key="8">
    <source>
        <dbReference type="ARBA" id="ARBA00022842"/>
    </source>
</evidence>
<keyword evidence="4 17" id="KW-0812">Transmembrane</keyword>
<feature type="transmembrane region" description="Helical" evidence="17">
    <location>
        <begin position="1418"/>
        <end position="1443"/>
    </location>
</feature>
<keyword evidence="5 16" id="KW-0479">Metal-binding</keyword>
<evidence type="ECO:0000259" key="21">
    <source>
        <dbReference type="Pfam" id="PF16212"/>
    </source>
</evidence>
<feature type="binding site" evidence="15">
    <location>
        <position position="1021"/>
    </location>
    <ligand>
        <name>ATP</name>
        <dbReference type="ChEBI" id="CHEBI:30616"/>
    </ligand>
</feature>
<feature type="compositionally biased region" description="Low complexity" evidence="18">
    <location>
        <begin position="96"/>
        <end position="107"/>
    </location>
</feature>
<feature type="binding site" evidence="16">
    <location>
        <position position="609"/>
    </location>
    <ligand>
        <name>Mg(2+)</name>
        <dbReference type="ChEBI" id="CHEBI:18420"/>
    </ligand>
</feature>
<evidence type="ECO:0000313" key="22">
    <source>
        <dbReference type="EMBL" id="KEZ40451.1"/>
    </source>
</evidence>
<feature type="domain" description="P-type ATPase C-terminal" evidence="21">
    <location>
        <begin position="1242"/>
        <end position="1492"/>
    </location>
</feature>
<feature type="binding site" evidence="16">
    <location>
        <position position="607"/>
    </location>
    <ligand>
        <name>Mg(2+)</name>
        <dbReference type="ChEBI" id="CHEBI:18420"/>
    </ligand>
</feature>
<evidence type="ECO:0000256" key="18">
    <source>
        <dbReference type="SAM" id="MobiDB-lite"/>
    </source>
</evidence>
<feature type="region of interest" description="Disordered" evidence="18">
    <location>
        <begin position="649"/>
        <end position="680"/>
    </location>
</feature>
<evidence type="ECO:0000256" key="17">
    <source>
        <dbReference type="RuleBase" id="RU362033"/>
    </source>
</evidence>
<feature type="binding site" evidence="15">
    <location>
        <position position="1195"/>
    </location>
    <ligand>
        <name>ATP</name>
        <dbReference type="ChEBI" id="CHEBI:30616"/>
    </ligand>
</feature>
<feature type="compositionally biased region" description="Basic and acidic residues" evidence="18">
    <location>
        <begin position="80"/>
        <end position="95"/>
    </location>
</feature>
<dbReference type="GO" id="GO:0005886">
    <property type="term" value="C:plasma membrane"/>
    <property type="evidence" value="ECO:0007669"/>
    <property type="project" value="TreeGrafter"/>
</dbReference>
<feature type="transmembrane region" description="Helical" evidence="17">
    <location>
        <begin position="1390"/>
        <end position="1411"/>
    </location>
</feature>
<dbReference type="SUPFAM" id="SSF56784">
    <property type="entry name" value="HAD-like"/>
    <property type="match status" value="1"/>
</dbReference>
<dbReference type="InterPro" id="IPR023298">
    <property type="entry name" value="ATPase_P-typ_TM_dom_sf"/>
</dbReference>
<evidence type="ECO:0000256" key="3">
    <source>
        <dbReference type="ARBA" id="ARBA00008109"/>
    </source>
</evidence>
<feature type="transmembrane region" description="Helical" evidence="17">
    <location>
        <begin position="541"/>
        <end position="562"/>
    </location>
</feature>
<sequence>MASRPSGDHPRDSSHPRVPNDPARSRSTRSLDHSSGPYHAPSGDHSPARRYQFDPSSSSTIASPTSARLNRSTSATNIRNDYDRHHVRFSHHDTSRSPSRAPPDSSTVKNSEKLSMNDDAPTLTVTATPSAATMSDYTFTSKFGLLRPSRLNDTADAVKHRAASIYRKYIIEGLLRQKPLPPSRDGRHIPLDISSHCPQDLVDERSGKPYINNFIRSSRYTVWDFLPKQLIFQFSRLANFYFLVMGTMQMIPGLSTTGKYTTIVPLAIFVSFSMAKEGYDDYRRYTLDKAENRSSAWVLRGTKDESGMRRPNKLIDRVKKRSDKTDSSRDEEDVIEEVQQDGDWMRVEWKDMIVGDIVRLNRDDNVPADLILLHATGPNCVAYIETMALDGETNLKSKQGCPLLAGRCHNLEGLRSVQAEIVSEDPNLDLYNYDGRVTVNGETLPLTSNNIIYRGSTVRNTTEAIGLVVNSGEECKIRMNAHKNIRAKAPAIQSIVNKIVLFLVFFVVMLSIGLTIGYYRWRAGFEKHLWFLMGASLSFKNIFIAFLLMFNTLIPLSLYISLEIIKLGQLYFLGDVEMYDPVTNTPMVANTMTILENLGQVNYVFSDKTGTLTENVMRFRKMSVAGMPWLHDMDVKRDEADKQRKIEESERLRKSKKKKKKAKQAAAATTSLGKVLDDDDDDAATGVGVGGPAGARESFALSDLGSPVSPVTPGGHFFRGPVASSSRSMTRVAAGSEPKTEQLLRYLRERPNTSFSRKARHFIICMALCNTCLPEIKENGQIAYQASSPDELALVEAARDLGYEMIDRPADSIKLRYTDATTGNTVIEVFEILDVIEFTSKRKRMSIIIRMPDGRICVLCKGADSALLPRLKLSNLAIQKAREVEIQANRRRSQEQENIIRRRSLHGTPRNSMALSRSSTSGVRPALAKARASLDFRRISTDIGRESHDYRNLRKSMSDMGVTSPTVASKNDGYLSPRPSLTLSTYEMLEGLVDESVAINEGTVFERCFQHTDDFATEGLRTLLFAYRYIEEDDYRTWKKIYHEATTSLVDRQERIEAAGELIEQKFDLAGATAIEDKLQEGVPETIDKLRRANIKVWMLTGDKRETAINIGHSARVCKPFSEVYILDANLANLFDTLTSTLTEVGRGMVPHSVVVVDGQTLSDIDDDKTLSALFYDLVVRVDSVICCRASPSQKAQLIKKIRHRVPKTMTLAIGDGANDIGMILASHVGVGISGREGLQAARIADYSIAQFRFLQRLLFVHGRWNYIRTSKYVLATFWKEIFFFLAQAHYQLFTGYTGTSLYENWSLTVFNGVFTSIPVIILGILDQDLSAKTLLAFPELYNFGQRCKGFNYMNFITWSVMGALESCLLFYVVWAVYRNMQFTSDTSLYAMGSACFTVGVLFINIKLLVLEMHNKTIITFAGLFLSITGWFMWNLLLGAIYPSGLKIYQVPGAFMHNFGHTLTWWTIGLLVLLSLIVIELIFAAVRRVYWPGDWDIMQRVEKEGRVEEMRREVDAEKGEVEGIDVIDTSPVADGAMEMREVRITGDTLTVPGAAGSEIRTSFQEMRSSFHDTRSSFQENRRSFHERRADTSAHRWPRRSHDEYVRPSFTPLAEERRNPFDRVGGQNSLPEDGRES</sequence>
<feature type="binding site" evidence="15">
    <location>
        <position position="1103"/>
    </location>
    <ligand>
        <name>ATP</name>
        <dbReference type="ChEBI" id="CHEBI:30616"/>
    </ligand>
</feature>
<evidence type="ECO:0000256" key="2">
    <source>
        <dbReference type="ARBA" id="ARBA00004308"/>
    </source>
</evidence>
<feature type="transmembrane region" description="Helical" evidence="17">
    <location>
        <begin position="499"/>
        <end position="521"/>
    </location>
</feature>
<dbReference type="Pfam" id="PF00122">
    <property type="entry name" value="E1-E2_ATPase"/>
    <property type="match status" value="1"/>
</dbReference>
<gene>
    <name evidence="22" type="ORF">SAPIO_CDS8331</name>
</gene>
<dbReference type="PRINTS" id="PR00119">
    <property type="entry name" value="CATATPASE"/>
</dbReference>
<comment type="catalytic activity">
    <reaction evidence="12 17">
        <text>ATP + H2O + phospholipidSide 1 = ADP + phosphate + phospholipidSide 2.</text>
        <dbReference type="EC" id="7.6.2.1"/>
    </reaction>
</comment>
<evidence type="ECO:0000256" key="6">
    <source>
        <dbReference type="ARBA" id="ARBA00022741"/>
    </source>
</evidence>
<dbReference type="GO" id="GO:0000287">
    <property type="term" value="F:magnesium ion binding"/>
    <property type="evidence" value="ECO:0007669"/>
    <property type="project" value="UniProtKB-UniRule"/>
</dbReference>
<feature type="binding site" evidence="15">
    <location>
        <position position="1219"/>
    </location>
    <ligand>
        <name>ATP</name>
        <dbReference type="ChEBI" id="CHEBI:30616"/>
    </ligand>
</feature>
<dbReference type="OMA" id="GWFLWNI"/>
<feature type="binding site" evidence="15">
    <location>
        <position position="861"/>
    </location>
    <ligand>
        <name>ATP</name>
        <dbReference type="ChEBI" id="CHEBI:30616"/>
    </ligand>
</feature>
<evidence type="ECO:0000256" key="4">
    <source>
        <dbReference type="ARBA" id="ARBA00022692"/>
    </source>
</evidence>
<dbReference type="InterPro" id="IPR059000">
    <property type="entry name" value="ATPase_P-type_domA"/>
</dbReference>
<evidence type="ECO:0000256" key="14">
    <source>
        <dbReference type="PIRSR" id="PIRSR606539-1"/>
    </source>
</evidence>
<dbReference type="VEuPathDB" id="FungiDB:SAPIO_CDS8331"/>
<dbReference type="RefSeq" id="XP_016640250.1">
    <property type="nucleotide sequence ID" value="XM_016789987.1"/>
</dbReference>
<dbReference type="Pfam" id="PF16212">
    <property type="entry name" value="PhoLip_ATPase_C"/>
    <property type="match status" value="1"/>
</dbReference>
<dbReference type="GO" id="GO:0140326">
    <property type="term" value="F:ATPase-coupled intramembrane lipid transporter activity"/>
    <property type="evidence" value="ECO:0007669"/>
    <property type="project" value="UniProtKB-EC"/>
</dbReference>
<dbReference type="InterPro" id="IPR023214">
    <property type="entry name" value="HAD_sf"/>
</dbReference>
<dbReference type="InterPro" id="IPR036412">
    <property type="entry name" value="HAD-like_sf"/>
</dbReference>
<keyword evidence="11 17" id="KW-0472">Membrane</keyword>
<feature type="binding site" evidence="15">
    <location>
        <position position="1189"/>
    </location>
    <ligand>
        <name>ATP</name>
        <dbReference type="ChEBI" id="CHEBI:30616"/>
    </ligand>
</feature>
<dbReference type="InterPro" id="IPR001757">
    <property type="entry name" value="P_typ_ATPase"/>
</dbReference>
<feature type="domain" description="P-type ATPase A" evidence="19">
    <location>
        <begin position="338"/>
        <end position="454"/>
    </location>
</feature>
<evidence type="ECO:0000313" key="23">
    <source>
        <dbReference type="Proteomes" id="UP000028545"/>
    </source>
</evidence>
<feature type="binding site" evidence="15">
    <location>
        <position position="791"/>
    </location>
    <ligand>
        <name>ATP</name>
        <dbReference type="ChEBI" id="CHEBI:30616"/>
    </ligand>
</feature>
<feature type="transmembrane region" description="Helical" evidence="17">
    <location>
        <begin position="1306"/>
        <end position="1326"/>
    </location>
</feature>
<reference evidence="22 23" key="1">
    <citation type="journal article" date="2014" name="Genome Announc.">
        <title>Draft genome sequence of the pathogenic fungus Scedosporium apiospermum.</title>
        <authorList>
            <person name="Vandeputte P."/>
            <person name="Ghamrawi S."/>
            <person name="Rechenmann M."/>
            <person name="Iltis A."/>
            <person name="Giraud S."/>
            <person name="Fleury M."/>
            <person name="Thornton C."/>
            <person name="Delhaes L."/>
            <person name="Meyer W."/>
            <person name="Papon N."/>
            <person name="Bouchara J.P."/>
        </authorList>
    </citation>
    <scope>NUCLEOTIDE SEQUENCE [LARGE SCALE GENOMIC DNA]</scope>
    <source>
        <strain evidence="22 23">IHEM 14462</strain>
    </source>
</reference>
<feature type="compositionally biased region" description="Polar residues" evidence="18">
    <location>
        <begin position="68"/>
        <end position="79"/>
    </location>
</feature>
<dbReference type="GO" id="GO:0032456">
    <property type="term" value="P:endocytic recycling"/>
    <property type="evidence" value="ECO:0007669"/>
    <property type="project" value="TreeGrafter"/>
</dbReference>
<dbReference type="Pfam" id="PF13246">
    <property type="entry name" value="Cation_ATPase"/>
    <property type="match status" value="1"/>
</dbReference>
<keyword evidence="9 17" id="KW-1278">Translocase</keyword>
<keyword evidence="10 17" id="KW-1133">Transmembrane helix</keyword>
<feature type="region of interest" description="Disordered" evidence="18">
    <location>
        <begin position="888"/>
        <end position="920"/>
    </location>
</feature>
<feature type="binding site" evidence="16">
    <location>
        <position position="1216"/>
    </location>
    <ligand>
        <name>Mg(2+)</name>
        <dbReference type="ChEBI" id="CHEBI:18420"/>
    </ligand>
</feature>
<evidence type="ECO:0000256" key="9">
    <source>
        <dbReference type="ARBA" id="ARBA00022967"/>
    </source>
</evidence>
<dbReference type="OrthoDB" id="377733at2759"/>
<keyword evidence="7 15" id="KW-0067">ATP-binding</keyword>
<feature type="compositionally biased region" description="Low complexity" evidence="18">
    <location>
        <begin position="55"/>
        <end position="67"/>
    </location>
</feature>
<dbReference type="NCBIfam" id="TIGR01494">
    <property type="entry name" value="ATPase_P-type"/>
    <property type="match status" value="1"/>
</dbReference>
<dbReference type="GeneID" id="27727403"/>
<dbReference type="SUPFAM" id="SSF81660">
    <property type="entry name" value="Metal cation-transporting ATPase, ATP-binding domain N"/>
    <property type="match status" value="1"/>
</dbReference>
<dbReference type="EC" id="7.6.2.1" evidence="17"/>
<name>A0A084FZD9_PSEDA</name>
<dbReference type="PANTHER" id="PTHR24092:SF174">
    <property type="entry name" value="PHOSPHOLIPID-TRANSPORTING ATPASE DNF3-RELATED"/>
    <property type="match status" value="1"/>
</dbReference>
<dbReference type="Gene3D" id="3.40.50.1000">
    <property type="entry name" value="HAD superfamily/HAD-like"/>
    <property type="match status" value="1"/>
</dbReference>
<feature type="region of interest" description="Disordered" evidence="18">
    <location>
        <begin position="1569"/>
        <end position="1636"/>
    </location>
</feature>
<evidence type="ECO:0000256" key="11">
    <source>
        <dbReference type="ARBA" id="ARBA00023136"/>
    </source>
</evidence>
<dbReference type="GO" id="GO:0045332">
    <property type="term" value="P:phospholipid translocation"/>
    <property type="evidence" value="ECO:0007669"/>
    <property type="project" value="TreeGrafter"/>
</dbReference>